<dbReference type="RefSeq" id="WP_256550261.1">
    <property type="nucleotide sequence ID" value="NZ_CP101751.1"/>
</dbReference>
<dbReference type="EMBL" id="CP101751">
    <property type="protein sequence ID" value="UUC44582.1"/>
    <property type="molecule type" value="Genomic_DNA"/>
</dbReference>
<evidence type="ECO:0000313" key="2">
    <source>
        <dbReference type="Proteomes" id="UP001059844"/>
    </source>
</evidence>
<protein>
    <submittedName>
        <fullName evidence="1">Uncharacterized protein</fullName>
    </submittedName>
</protein>
<dbReference type="PROSITE" id="PS51257">
    <property type="entry name" value="PROKAR_LIPOPROTEIN"/>
    <property type="match status" value="1"/>
</dbReference>
<accession>A0ABY5ISS1</accession>
<name>A0ABY5ISS1_9FLAO</name>
<gene>
    <name evidence="1" type="ORF">NOX80_13180</name>
</gene>
<dbReference type="Proteomes" id="UP001059844">
    <property type="component" value="Chromosome"/>
</dbReference>
<sequence length="233" mass="27661">MTNELKKSIEQLYTTFSSYPFPSTIVGCPCCVSDTDKAKIHNSQLRELSEEDLSRYAFKAMTTWGDVNDFKYYLPRILELLSTTDFIVDTFVVLGKLNYGKWTTWTIEEQTVVKQFLLAWWEDLIKNKSYFDQEAFIEIYKLLGAVDELLNKWEISFNDNSFQNVVDMIDRCYLDLINDSKDYKDFDKKEVEKIRLWLTSKKEIIETGFFYYENSDKELAQKISNALYILEYY</sequence>
<proteinExistence type="predicted"/>
<reference evidence="1" key="1">
    <citation type="submission" date="2022-07" db="EMBL/GenBank/DDBJ databases">
        <title>Isolation, identification, and degradation of a PFOSA degrading strain from sewage treatment plant.</title>
        <authorList>
            <person name="Zhang L."/>
            <person name="Huo Y."/>
        </authorList>
    </citation>
    <scope>NUCLEOTIDE SEQUENCE</scope>
    <source>
        <strain evidence="1">C1</strain>
    </source>
</reference>
<organism evidence="1 2">
    <name type="scientific">Flavobacterium cerinum</name>
    <dbReference type="NCBI Taxonomy" id="2502784"/>
    <lineage>
        <taxon>Bacteria</taxon>
        <taxon>Pseudomonadati</taxon>
        <taxon>Bacteroidota</taxon>
        <taxon>Flavobacteriia</taxon>
        <taxon>Flavobacteriales</taxon>
        <taxon>Flavobacteriaceae</taxon>
        <taxon>Flavobacterium</taxon>
    </lineage>
</organism>
<evidence type="ECO:0000313" key="1">
    <source>
        <dbReference type="EMBL" id="UUC44582.1"/>
    </source>
</evidence>
<keyword evidence="2" id="KW-1185">Reference proteome</keyword>